<dbReference type="OrthoDB" id="10253254at2759"/>
<sequence length="901" mass="102725">MSDRIKEGKGGRRKRTDEDQWVSESENELESDTAELKVNTDAGDSAMPSPGILQTSTANEQTENYEDLRDLSRQNYLKKRQASKLRDLSLDIEKYESIVKERALTRHEQEDFEYKQKIYKLITETDESFQSIGRNDEYQLPDDYINTKGKLDKKRKLNALNAKDNYDDKMEKAETTKRNRYENQWELDQLKKAQIANVVSTDEINLPNQDNYEFVFDESQFVSFDQDSPLEGDKPENNTQISKQKASMDEVRKSLPVYKYREQFLDAMSKYQVLIVVGETGSGKTTQLPQYLHEAGYSKSNNGKILKIGCTQPRRVAATSVANRIADEMGVTLGEEVGYSIRFEDKSSDKTIIKYLTDGMLLREFLTDPELSSYGALMIDEAHERTVSTEIILSLLKDIIQIRKDLKLIIASATMNAEKFSNYFNDAPIFNIPGRRFPVDIHYTKNPEANYIQAALTTIFQIHTTQELPGDILVFLTGQDEIETMQESLEEACHKLGSSIKPLIICPVYASLPTDLQKNIFEPTPPNSRKIVLATNIAETSITIEGISYVIDPGYVKENVFNPVTGMESLVVVPCSRASANQRAGRAGRVGPGKCFRLYTKWSFYNEIQANPTPEILRVNLVHIVLLLLSLGITDLINFEFIDPPSSDTLIKSLELLYALGALNSKGELTKTGRKMAEFPIDPMFAKCLISSSTYGVTNEILTVISMLSESASLFYRPKDKREQADKKKESFQVEEGDHLTLLNLWDQWQDTGYSNQWCQDNFIQYKTLKRSKEVRQQLERLCKKTGIPVVEDDKVNKNLMIQKSITAGFFPNIARLSKMGDSYRSLKKNQAVFIHPSSVLYPVKPPPKLILYHELVLTSKEFMRNCMLIDEKWLNELAPHYYSNKDLDILATKKGPSKFK</sequence>
<feature type="compositionally biased region" description="Acidic residues" evidence="11">
    <location>
        <begin position="19"/>
        <end position="33"/>
    </location>
</feature>
<dbReference type="GO" id="GO:0071006">
    <property type="term" value="C:U2-type catalytic step 1 spliceosome"/>
    <property type="evidence" value="ECO:0007669"/>
    <property type="project" value="EnsemblFungi"/>
</dbReference>
<keyword evidence="5" id="KW-0378">Hydrolase</keyword>
<dbReference type="HOGENOM" id="CLU_001832_7_2_1"/>
<dbReference type="InterPro" id="IPR003593">
    <property type="entry name" value="AAA+_ATPase"/>
</dbReference>
<accession>Q6BWU5</accession>
<evidence type="ECO:0000256" key="11">
    <source>
        <dbReference type="SAM" id="MobiDB-lite"/>
    </source>
</evidence>
<dbReference type="GO" id="GO:0071013">
    <property type="term" value="C:catalytic step 2 spliceosome"/>
    <property type="evidence" value="ECO:0007669"/>
    <property type="project" value="TreeGrafter"/>
</dbReference>
<dbReference type="RefSeq" id="XP_457324.2">
    <property type="nucleotide sequence ID" value="XM_457324.1"/>
</dbReference>
<dbReference type="Pfam" id="PF00270">
    <property type="entry name" value="DEAD"/>
    <property type="match status" value="1"/>
</dbReference>
<evidence type="ECO:0000256" key="10">
    <source>
        <dbReference type="ARBA" id="ARBA00047984"/>
    </source>
</evidence>
<name>Q6BWU5_DEBHA</name>
<dbReference type="SMART" id="SM00490">
    <property type="entry name" value="HELICc"/>
    <property type="match status" value="1"/>
</dbReference>
<dbReference type="InterPro" id="IPR011545">
    <property type="entry name" value="DEAD/DEAH_box_helicase_dom"/>
</dbReference>
<dbReference type="GO" id="GO:0005524">
    <property type="term" value="F:ATP binding"/>
    <property type="evidence" value="ECO:0007669"/>
    <property type="project" value="UniProtKB-KW"/>
</dbReference>
<organism evidence="14 15">
    <name type="scientific">Debaryomyces hansenii (strain ATCC 36239 / CBS 767 / BCRC 21394 / JCM 1990 / NBRC 0083 / IGC 2968)</name>
    <name type="common">Yeast</name>
    <name type="synonym">Torulaspora hansenii</name>
    <dbReference type="NCBI Taxonomy" id="284592"/>
    <lineage>
        <taxon>Eukaryota</taxon>
        <taxon>Fungi</taxon>
        <taxon>Dikarya</taxon>
        <taxon>Ascomycota</taxon>
        <taxon>Saccharomycotina</taxon>
        <taxon>Pichiomycetes</taxon>
        <taxon>Debaryomycetaceae</taxon>
        <taxon>Debaryomyces</taxon>
    </lineage>
</organism>
<evidence type="ECO:0000256" key="9">
    <source>
        <dbReference type="ARBA" id="ARBA00023242"/>
    </source>
</evidence>
<dbReference type="STRING" id="284592.Q6BWU5"/>
<dbReference type="Proteomes" id="UP000000599">
    <property type="component" value="Chromosome B"/>
</dbReference>
<evidence type="ECO:0000256" key="6">
    <source>
        <dbReference type="ARBA" id="ARBA00022806"/>
    </source>
</evidence>
<dbReference type="InterPro" id="IPR048333">
    <property type="entry name" value="HA2_WH"/>
</dbReference>
<gene>
    <name evidence="14" type="ordered locus">DEHA2B08448g</name>
</gene>
<evidence type="ECO:0000256" key="5">
    <source>
        <dbReference type="ARBA" id="ARBA00022801"/>
    </source>
</evidence>
<evidence type="ECO:0000259" key="12">
    <source>
        <dbReference type="PROSITE" id="PS51192"/>
    </source>
</evidence>
<keyword evidence="3" id="KW-0507">mRNA processing</keyword>
<feature type="compositionally biased region" description="Polar residues" evidence="11">
    <location>
        <begin position="52"/>
        <end position="62"/>
    </location>
</feature>
<evidence type="ECO:0000256" key="7">
    <source>
        <dbReference type="ARBA" id="ARBA00022840"/>
    </source>
</evidence>
<dbReference type="InterPro" id="IPR027417">
    <property type="entry name" value="P-loop_NTPase"/>
</dbReference>
<keyword evidence="8" id="KW-0508">mRNA splicing</keyword>
<dbReference type="PROSITE" id="PS00690">
    <property type="entry name" value="DEAH_ATP_HELICASE"/>
    <property type="match status" value="1"/>
</dbReference>
<dbReference type="EC" id="3.6.4.13" evidence="2"/>
<dbReference type="FunCoup" id="Q6BWU5">
    <property type="interactions" value="111"/>
</dbReference>
<dbReference type="GO" id="GO:0000349">
    <property type="term" value="P:generation of catalytic spliceosome for first transesterification step"/>
    <property type="evidence" value="ECO:0007669"/>
    <property type="project" value="EnsemblFungi"/>
</dbReference>
<keyword evidence="15" id="KW-1185">Reference proteome</keyword>
<dbReference type="GeneID" id="2913018"/>
<dbReference type="Gene3D" id="3.40.50.300">
    <property type="entry name" value="P-loop containing nucleotide triphosphate hydrolases"/>
    <property type="match status" value="2"/>
</dbReference>
<dbReference type="GO" id="GO:0003724">
    <property type="term" value="F:RNA helicase activity"/>
    <property type="evidence" value="ECO:0007669"/>
    <property type="project" value="UniProtKB-EC"/>
</dbReference>
<dbReference type="InterPro" id="IPR011709">
    <property type="entry name" value="DEAD-box_helicase_OB_fold"/>
</dbReference>
<dbReference type="SMART" id="SM00847">
    <property type="entry name" value="HA2"/>
    <property type="match status" value="1"/>
</dbReference>
<dbReference type="CDD" id="cd18791">
    <property type="entry name" value="SF2_C_RHA"/>
    <property type="match status" value="1"/>
</dbReference>
<dbReference type="Pfam" id="PF21010">
    <property type="entry name" value="HA2_C"/>
    <property type="match status" value="1"/>
</dbReference>
<evidence type="ECO:0000256" key="4">
    <source>
        <dbReference type="ARBA" id="ARBA00022741"/>
    </source>
</evidence>
<comment type="subcellular location">
    <subcellularLocation>
        <location evidence="1">Nucleus</location>
    </subcellularLocation>
</comment>
<dbReference type="KEGG" id="dha:DEHA2B08448g"/>
<feature type="region of interest" description="Disordered" evidence="11">
    <location>
        <begin position="225"/>
        <end position="247"/>
    </location>
</feature>
<keyword evidence="9" id="KW-0539">Nucleus</keyword>
<protein>
    <recommendedName>
        <fullName evidence="2">RNA helicase</fullName>
        <ecNumber evidence="2">3.6.4.13</ecNumber>
    </recommendedName>
</protein>
<dbReference type="Gene3D" id="1.20.120.1080">
    <property type="match status" value="1"/>
</dbReference>
<dbReference type="GO" id="GO:0016787">
    <property type="term" value="F:hydrolase activity"/>
    <property type="evidence" value="ECO:0007669"/>
    <property type="project" value="UniProtKB-KW"/>
</dbReference>
<dbReference type="SUPFAM" id="SSF52540">
    <property type="entry name" value="P-loop containing nucleoside triphosphate hydrolases"/>
    <property type="match status" value="1"/>
</dbReference>
<dbReference type="Pfam" id="PF07717">
    <property type="entry name" value="OB_NTP_bind"/>
    <property type="match status" value="1"/>
</dbReference>
<keyword evidence="6" id="KW-0347">Helicase</keyword>
<dbReference type="SMART" id="SM00382">
    <property type="entry name" value="AAA"/>
    <property type="match status" value="1"/>
</dbReference>
<dbReference type="InterPro" id="IPR014001">
    <property type="entry name" value="Helicase_ATP-bd"/>
</dbReference>
<feature type="domain" description="Helicase ATP-binding" evidence="12">
    <location>
        <begin position="265"/>
        <end position="433"/>
    </location>
</feature>
<evidence type="ECO:0000313" key="14">
    <source>
        <dbReference type="EMBL" id="CAG85328.2"/>
    </source>
</evidence>
<evidence type="ECO:0000256" key="1">
    <source>
        <dbReference type="ARBA" id="ARBA00004123"/>
    </source>
</evidence>
<dbReference type="VEuPathDB" id="FungiDB:DEHA2B08448g"/>
<dbReference type="eggNOG" id="KOG0923">
    <property type="taxonomic scope" value="Eukaryota"/>
</dbReference>
<evidence type="ECO:0000313" key="15">
    <source>
        <dbReference type="Proteomes" id="UP000000599"/>
    </source>
</evidence>
<dbReference type="GO" id="GO:0034247">
    <property type="term" value="P:snoRNA splicing"/>
    <property type="evidence" value="ECO:0007669"/>
    <property type="project" value="EnsemblFungi"/>
</dbReference>
<dbReference type="FunFam" id="3.40.50.300:FF:000726">
    <property type="entry name" value="Pre-mRNA-splicing factor ATP-dependent RNA helicase"/>
    <property type="match status" value="1"/>
</dbReference>
<dbReference type="PANTHER" id="PTHR18934">
    <property type="entry name" value="ATP-DEPENDENT RNA HELICASE"/>
    <property type="match status" value="1"/>
</dbReference>
<dbReference type="Pfam" id="PF04408">
    <property type="entry name" value="WHD_HA2"/>
    <property type="match status" value="1"/>
</dbReference>
<dbReference type="PANTHER" id="PTHR18934:SF83">
    <property type="entry name" value="PRE-MRNA-SPLICING FACTOR ATP-DEPENDENT RNA HELICASE DHX16"/>
    <property type="match status" value="1"/>
</dbReference>
<dbReference type="GO" id="GO:0003723">
    <property type="term" value="F:RNA binding"/>
    <property type="evidence" value="ECO:0007669"/>
    <property type="project" value="TreeGrafter"/>
</dbReference>
<feature type="region of interest" description="Disordered" evidence="11">
    <location>
        <begin position="1"/>
        <end position="65"/>
    </location>
</feature>
<reference evidence="14 15" key="1">
    <citation type="journal article" date="2004" name="Nature">
        <title>Genome evolution in yeasts.</title>
        <authorList>
            <consortium name="Genolevures"/>
            <person name="Dujon B."/>
            <person name="Sherman D."/>
            <person name="Fischer G."/>
            <person name="Durrens P."/>
            <person name="Casaregola S."/>
            <person name="Lafontaine I."/>
            <person name="de Montigny J."/>
            <person name="Marck C."/>
            <person name="Neuveglise C."/>
            <person name="Talla E."/>
            <person name="Goffard N."/>
            <person name="Frangeul L."/>
            <person name="Aigle M."/>
            <person name="Anthouard V."/>
            <person name="Babour A."/>
            <person name="Barbe V."/>
            <person name="Barnay S."/>
            <person name="Blanchin S."/>
            <person name="Beckerich J.M."/>
            <person name="Beyne E."/>
            <person name="Bleykasten C."/>
            <person name="Boisrame A."/>
            <person name="Boyer J."/>
            <person name="Cattolico L."/>
            <person name="Confanioleri F."/>
            <person name="de Daruvar A."/>
            <person name="Despons L."/>
            <person name="Fabre E."/>
            <person name="Fairhead C."/>
            <person name="Ferry-Dumazet H."/>
            <person name="Groppi A."/>
            <person name="Hantraye F."/>
            <person name="Hennequin C."/>
            <person name="Jauniaux N."/>
            <person name="Joyet P."/>
            <person name="Kachouri R."/>
            <person name="Kerrest A."/>
            <person name="Koszul R."/>
            <person name="Lemaire M."/>
            <person name="Lesur I."/>
            <person name="Ma L."/>
            <person name="Muller H."/>
            <person name="Nicaud J.M."/>
            <person name="Nikolski M."/>
            <person name="Oztas S."/>
            <person name="Ozier-Kalogeropoulos O."/>
            <person name="Pellenz S."/>
            <person name="Potier S."/>
            <person name="Richard G.F."/>
            <person name="Straub M.L."/>
            <person name="Suleau A."/>
            <person name="Swennene D."/>
            <person name="Tekaia F."/>
            <person name="Wesolowski-Louvel M."/>
            <person name="Westhof E."/>
            <person name="Wirth B."/>
            <person name="Zeniou-Meyer M."/>
            <person name="Zivanovic I."/>
            <person name="Bolotin-Fukuhara M."/>
            <person name="Thierry A."/>
            <person name="Bouchier C."/>
            <person name="Caudron B."/>
            <person name="Scarpelli C."/>
            <person name="Gaillardin C."/>
            <person name="Weissenbach J."/>
            <person name="Wincker P."/>
            <person name="Souciet J.L."/>
        </authorList>
    </citation>
    <scope>NUCLEOTIDE SEQUENCE [LARGE SCALE GENOMIC DNA]</scope>
    <source>
        <strain evidence="15">ATCC 36239 / CBS 767 / BCRC 21394 / JCM 1990 / NBRC 0083 / IGC 2968</strain>
    </source>
</reference>
<dbReference type="Pfam" id="PF00271">
    <property type="entry name" value="Helicase_C"/>
    <property type="match status" value="1"/>
</dbReference>
<feature type="compositionally biased region" description="Basic and acidic residues" evidence="11">
    <location>
        <begin position="1"/>
        <end position="18"/>
    </location>
</feature>
<dbReference type="PROSITE" id="PS51194">
    <property type="entry name" value="HELICASE_CTER"/>
    <property type="match status" value="1"/>
</dbReference>
<evidence type="ECO:0000256" key="3">
    <source>
        <dbReference type="ARBA" id="ARBA00022664"/>
    </source>
</evidence>
<dbReference type="SMART" id="SM00487">
    <property type="entry name" value="DEXDc"/>
    <property type="match status" value="1"/>
</dbReference>
<dbReference type="AlphaFoldDB" id="Q6BWU5"/>
<evidence type="ECO:0000259" key="13">
    <source>
        <dbReference type="PROSITE" id="PS51194"/>
    </source>
</evidence>
<evidence type="ECO:0000256" key="2">
    <source>
        <dbReference type="ARBA" id="ARBA00012552"/>
    </source>
</evidence>
<proteinExistence type="predicted"/>
<keyword evidence="7" id="KW-0067">ATP-binding</keyword>
<dbReference type="OMA" id="PLDPMMS"/>
<dbReference type="PROSITE" id="PS51192">
    <property type="entry name" value="HELICASE_ATP_BIND_1"/>
    <property type="match status" value="1"/>
</dbReference>
<comment type="catalytic activity">
    <reaction evidence="10">
        <text>ATP + H2O = ADP + phosphate + H(+)</text>
        <dbReference type="Rhea" id="RHEA:13065"/>
        <dbReference type="ChEBI" id="CHEBI:15377"/>
        <dbReference type="ChEBI" id="CHEBI:15378"/>
        <dbReference type="ChEBI" id="CHEBI:30616"/>
        <dbReference type="ChEBI" id="CHEBI:43474"/>
        <dbReference type="ChEBI" id="CHEBI:456216"/>
        <dbReference type="EC" id="3.6.4.13"/>
    </reaction>
</comment>
<dbReference type="InParanoid" id="Q6BWU5"/>
<dbReference type="InterPro" id="IPR001650">
    <property type="entry name" value="Helicase_C-like"/>
</dbReference>
<dbReference type="FunFam" id="1.20.120.1080:FF:000001">
    <property type="entry name" value="Pre-mRNA-splicing factor ATP-dependent RNA helicase"/>
    <property type="match status" value="1"/>
</dbReference>
<keyword evidence="4" id="KW-0547">Nucleotide-binding</keyword>
<dbReference type="InterPro" id="IPR002464">
    <property type="entry name" value="DNA/RNA_helicase_DEAH_CS"/>
</dbReference>
<dbReference type="FunFam" id="3.40.50.300:FF:000007">
    <property type="entry name" value="Pre-mRNA-splicing factor ATP-dependent RNA helicase"/>
    <property type="match status" value="1"/>
</dbReference>
<evidence type="ECO:0000256" key="8">
    <source>
        <dbReference type="ARBA" id="ARBA00023187"/>
    </source>
</evidence>
<feature type="domain" description="Helicase C-terminal" evidence="13">
    <location>
        <begin position="458"/>
        <end position="632"/>
    </location>
</feature>
<dbReference type="EMBL" id="CR382134">
    <property type="protein sequence ID" value="CAG85328.2"/>
    <property type="molecule type" value="Genomic_DNA"/>
</dbReference>
<dbReference type="InterPro" id="IPR007502">
    <property type="entry name" value="Helicase-assoc_dom"/>
</dbReference>